<evidence type="ECO:0000313" key="4">
    <source>
        <dbReference type="EMBL" id="GEK92275.1"/>
    </source>
</evidence>
<protein>
    <submittedName>
        <fullName evidence="4">TetR family transcriptional regulator</fullName>
    </submittedName>
</protein>
<dbReference type="GO" id="GO:0003677">
    <property type="term" value="F:DNA binding"/>
    <property type="evidence" value="ECO:0007669"/>
    <property type="project" value="UniProtKB-UniRule"/>
</dbReference>
<dbReference type="Pfam" id="PF00440">
    <property type="entry name" value="TetR_N"/>
    <property type="match status" value="1"/>
</dbReference>
<organism evidence="4 5">
    <name type="scientific">Gluconobacter wancherniae NBRC 103581</name>
    <dbReference type="NCBI Taxonomy" id="656744"/>
    <lineage>
        <taxon>Bacteria</taxon>
        <taxon>Pseudomonadati</taxon>
        <taxon>Pseudomonadota</taxon>
        <taxon>Alphaproteobacteria</taxon>
        <taxon>Acetobacterales</taxon>
        <taxon>Acetobacteraceae</taxon>
        <taxon>Gluconobacter</taxon>
    </lineage>
</organism>
<dbReference type="Gene3D" id="1.10.10.60">
    <property type="entry name" value="Homeodomain-like"/>
    <property type="match status" value="1"/>
</dbReference>
<keyword evidence="1 2" id="KW-0238">DNA-binding</keyword>
<evidence type="ECO:0000259" key="3">
    <source>
        <dbReference type="PROSITE" id="PS50977"/>
    </source>
</evidence>
<dbReference type="InterPro" id="IPR001647">
    <property type="entry name" value="HTH_TetR"/>
</dbReference>
<dbReference type="Gene3D" id="1.10.357.10">
    <property type="entry name" value="Tetracycline Repressor, domain 2"/>
    <property type="match status" value="1"/>
</dbReference>
<proteinExistence type="predicted"/>
<dbReference type="EMBL" id="BJUZ01000001">
    <property type="protein sequence ID" value="GEK92275.1"/>
    <property type="molecule type" value="Genomic_DNA"/>
</dbReference>
<keyword evidence="5" id="KW-1185">Reference proteome</keyword>
<dbReference type="Pfam" id="PF08362">
    <property type="entry name" value="TetR_C_3"/>
    <property type="match status" value="1"/>
</dbReference>
<dbReference type="SUPFAM" id="SSF46689">
    <property type="entry name" value="Homeodomain-like"/>
    <property type="match status" value="1"/>
</dbReference>
<dbReference type="PROSITE" id="PS50977">
    <property type="entry name" value="HTH_TETR_2"/>
    <property type="match status" value="1"/>
</dbReference>
<name>A0A511AVQ3_9PROT</name>
<reference evidence="4 5" key="1">
    <citation type="submission" date="2019-07" db="EMBL/GenBank/DDBJ databases">
        <title>Whole genome shotgun sequence of Gluconobacter wancherniae NBRC 103581.</title>
        <authorList>
            <person name="Hosoyama A."/>
            <person name="Uohara A."/>
            <person name="Ohji S."/>
            <person name="Ichikawa N."/>
        </authorList>
    </citation>
    <scope>NUCLEOTIDE SEQUENCE [LARGE SCALE GENOMIC DNA]</scope>
    <source>
        <strain evidence="4 5">NBRC 103581</strain>
    </source>
</reference>
<feature type="domain" description="HTH tetR-type" evidence="3">
    <location>
        <begin position="4"/>
        <end position="64"/>
    </location>
</feature>
<evidence type="ECO:0000313" key="5">
    <source>
        <dbReference type="Proteomes" id="UP000321230"/>
    </source>
</evidence>
<dbReference type="GO" id="GO:0045892">
    <property type="term" value="P:negative regulation of DNA-templated transcription"/>
    <property type="evidence" value="ECO:0007669"/>
    <property type="project" value="InterPro"/>
</dbReference>
<comment type="caution">
    <text evidence="4">The sequence shown here is derived from an EMBL/GenBank/DDBJ whole genome shotgun (WGS) entry which is preliminary data.</text>
</comment>
<dbReference type="InterPro" id="IPR050109">
    <property type="entry name" value="HTH-type_TetR-like_transc_reg"/>
</dbReference>
<dbReference type="Proteomes" id="UP000321230">
    <property type="component" value="Unassembled WGS sequence"/>
</dbReference>
<dbReference type="InterPro" id="IPR013573">
    <property type="entry name" value="Tscrpt_reg_YcdC_C"/>
</dbReference>
<evidence type="ECO:0000256" key="1">
    <source>
        <dbReference type="ARBA" id="ARBA00023125"/>
    </source>
</evidence>
<dbReference type="InterPro" id="IPR036271">
    <property type="entry name" value="Tet_transcr_reg_TetR-rel_C_sf"/>
</dbReference>
<sequence length="204" mass="23098">MPRQAAEATILAAAERVFGQHGFRGTSMNEIAQEAGVPKANIHYYFGTKEELYRSVLEGIMTFWLHDADYWLVPERRACDGFEGYIRAKMMFSRERPDASRIFAYELLQGAGNIHHYLSTTLREHVARRGQTFAVWEEDGQMPRVDPAHLMFAIWSMTQAYADMSAQMNAVIGNAHLLESDFETGLQTILRLVLGFCNDVAGKS</sequence>
<accession>A0A511AVQ3</accession>
<dbReference type="InterPro" id="IPR009057">
    <property type="entry name" value="Homeodomain-like_sf"/>
</dbReference>
<dbReference type="AlphaFoldDB" id="A0A511AVQ3"/>
<evidence type="ECO:0000256" key="2">
    <source>
        <dbReference type="PROSITE-ProRule" id="PRU00335"/>
    </source>
</evidence>
<dbReference type="SUPFAM" id="SSF48498">
    <property type="entry name" value="Tetracyclin repressor-like, C-terminal domain"/>
    <property type="match status" value="1"/>
</dbReference>
<gene>
    <name evidence="4" type="ORF">GWA01_00450</name>
</gene>
<feature type="DNA-binding region" description="H-T-H motif" evidence="2">
    <location>
        <begin position="27"/>
        <end position="46"/>
    </location>
</feature>
<dbReference type="PANTHER" id="PTHR30328:SF54">
    <property type="entry name" value="HTH-TYPE TRANSCRIPTIONAL REPRESSOR SCO4008"/>
    <property type="match status" value="1"/>
</dbReference>
<dbReference type="PRINTS" id="PR00455">
    <property type="entry name" value="HTHTETR"/>
</dbReference>
<dbReference type="PANTHER" id="PTHR30328">
    <property type="entry name" value="TRANSCRIPTIONAL REPRESSOR"/>
    <property type="match status" value="1"/>
</dbReference>